<dbReference type="EMBL" id="VSSQ01014005">
    <property type="protein sequence ID" value="MPM52735.1"/>
    <property type="molecule type" value="Genomic_DNA"/>
</dbReference>
<gene>
    <name evidence="1" type="ORF">SDC9_99497</name>
</gene>
<protein>
    <submittedName>
        <fullName evidence="1">Uncharacterized protein</fullName>
    </submittedName>
</protein>
<evidence type="ECO:0000313" key="1">
    <source>
        <dbReference type="EMBL" id="MPM52735.1"/>
    </source>
</evidence>
<proteinExistence type="predicted"/>
<accession>A0A645AHQ8</accession>
<organism evidence="1">
    <name type="scientific">bioreactor metagenome</name>
    <dbReference type="NCBI Taxonomy" id="1076179"/>
    <lineage>
        <taxon>unclassified sequences</taxon>
        <taxon>metagenomes</taxon>
        <taxon>ecological metagenomes</taxon>
    </lineage>
</organism>
<dbReference type="PROSITE" id="PS51257">
    <property type="entry name" value="PROKAR_LIPOPROTEIN"/>
    <property type="match status" value="1"/>
</dbReference>
<sequence length="174" mass="20089">MLTLMKRNFFTSLLAGFLLSGMIFMGTSCSNDDYLKDYEIQKMIDESLNGQWKIKNIAVDKDHWVWNASMSQYEAIYDLPELTKSIYEEGAVLGYIFLGQQGVDEVQKPLPFVNTYFGGNDTEGKPIYFTETISYDVQYKDNSKSTVAFFIKDSQLENDPDAPQNYNFRIVLIW</sequence>
<name>A0A645AHQ8_9ZZZZ</name>
<comment type="caution">
    <text evidence="1">The sequence shown here is derived from an EMBL/GenBank/DDBJ whole genome shotgun (WGS) entry which is preliminary data.</text>
</comment>
<dbReference type="AlphaFoldDB" id="A0A645AHQ8"/>
<reference evidence="1" key="1">
    <citation type="submission" date="2019-08" db="EMBL/GenBank/DDBJ databases">
        <authorList>
            <person name="Kucharzyk K."/>
            <person name="Murdoch R.W."/>
            <person name="Higgins S."/>
            <person name="Loffler F."/>
        </authorList>
    </citation>
    <scope>NUCLEOTIDE SEQUENCE</scope>
</reference>